<comment type="caution">
    <text evidence="1">The sequence shown here is derived from an EMBL/GenBank/DDBJ whole genome shotgun (WGS) entry which is preliminary data.</text>
</comment>
<reference evidence="1" key="1">
    <citation type="submission" date="2019-05" db="EMBL/GenBank/DDBJ databases">
        <title>Revised genome assembly of Burkholderiaceae (previously Ralstonia) sp. PBA.</title>
        <authorList>
            <person name="Gan H.M."/>
        </authorList>
    </citation>
    <scope>NUCLEOTIDE SEQUENCE</scope>
    <source>
        <strain evidence="1">PBA</strain>
    </source>
</reference>
<gene>
    <name evidence="1" type="ORF">MW7_008905</name>
</gene>
<organism evidence="1 2">
    <name type="scientific">Imbroritus primus</name>
    <dbReference type="NCBI Taxonomy" id="3058603"/>
    <lineage>
        <taxon>Bacteria</taxon>
        <taxon>Pseudomonadati</taxon>
        <taxon>Pseudomonadota</taxon>
        <taxon>Betaproteobacteria</taxon>
        <taxon>Burkholderiales</taxon>
        <taxon>Burkholderiaceae</taxon>
        <taxon>Imbroritus</taxon>
    </lineage>
</organism>
<dbReference type="Proteomes" id="UP000004277">
    <property type="component" value="Unassembled WGS sequence"/>
</dbReference>
<keyword evidence="1" id="KW-0418">Kinase</keyword>
<keyword evidence="1" id="KW-0808">Transferase</keyword>
<accession>A0ACD3SRM5</accession>
<dbReference type="EMBL" id="AKCV02000015">
    <property type="protein sequence ID" value="TMS58809.1"/>
    <property type="molecule type" value="Genomic_DNA"/>
</dbReference>
<evidence type="ECO:0000313" key="2">
    <source>
        <dbReference type="Proteomes" id="UP000004277"/>
    </source>
</evidence>
<protein>
    <submittedName>
        <fullName evidence="1">Heavy metal sensor histidine kinase</fullName>
        <ecNumber evidence="1">2.7.13.3</ecNumber>
    </submittedName>
</protein>
<evidence type="ECO:0000313" key="1">
    <source>
        <dbReference type="EMBL" id="TMS58809.1"/>
    </source>
</evidence>
<proteinExistence type="predicted"/>
<keyword evidence="2" id="KW-1185">Reference proteome</keyword>
<sequence>MSSDPRRVHRPASLALRVTLLVGVVIALVFLSFSWLVERSLEFHFAEQDAGELAAVATAVSRALAETPGDAPLVQRQARLAGAVSGHHKVYYYVGDAQGRQVYTNGGPDLHALSARLAPVAALEARTVSVWEEGGSTYRGGVLRVPAPSASGAEPADELRIAVAMDMDFHMTYLHRFKRMIWWATGVVLCLALLVAWLAVQWGHVPIRKVNARIRAIGSSQLHVRLNPQEVPVELTDLVVAFNDMLQRLENGFQQLSNFSADIAHELRTPVTNLTTHTQVALSQVRSADEYREVLYSNLEEFEQMSRMIGDMLFLAQTENDPGSRRLVPVDLAELAEDLFDYFGPWAEDRQVHLRLAGEASKVNADRDMMRRALGNLLSNAVQHTAPGQAVEVQLADTGDVAVIRVSNPGKRIPAEALPLLFNRFYRLDPARRRKGQGAGLGLAIVKSIVELHGGQVRACSDDAHTTFEVTLPLARTT</sequence>
<name>A0ACD3SRM5_9BURK</name>
<dbReference type="EC" id="2.7.13.3" evidence="1"/>